<evidence type="ECO:0000256" key="7">
    <source>
        <dbReference type="ARBA" id="ARBA00023242"/>
    </source>
</evidence>
<dbReference type="GO" id="GO:0005634">
    <property type="term" value="C:nucleus"/>
    <property type="evidence" value="ECO:0007669"/>
    <property type="project" value="UniProtKB-SubCell"/>
</dbReference>
<sequence>MEERRRNVILAIATVSGHNLLRTAVENLQYEQSSDEDCDRWNQEANALTTRVRGRRNLRHHVTRIEGYVTITISNYTDRQFREHFRVTRRTYENLEQILTPELIRRADTGRTTLDVRTQLLSVLWLLATPDSFRSVSDRFGISKSMLHDSMRRVVASLNSLADRFIKWPVGDRLDIVKYRFSQTGSLPDVIGAIDGCHVPIPAPKVHSISYRTRKMEYAITLQADCDADLIFTDCFVGFAGSVHDARIFRNYDLWHAVTESENYFFPNNEIIIGDKAYPILSWCLAPYINRGNMIQRQKNFNQQLSKMRQVIERAFALLKGRFRRLKYLHMSCIDLIPYVILACCVLHNICLEGCDDDIRDFIDEGLEQDPDNNDNADNEEGREVIPDQLPNDQRGVARREYLTALLAQNLP</sequence>
<feature type="region of interest" description="Disordered" evidence="8">
    <location>
        <begin position="366"/>
        <end position="390"/>
    </location>
</feature>
<dbReference type="GO" id="GO:0046872">
    <property type="term" value="F:metal ion binding"/>
    <property type="evidence" value="ECO:0007669"/>
    <property type="project" value="UniProtKB-KW"/>
</dbReference>
<keyword evidence="5" id="KW-0479">Metal-binding</keyword>
<dbReference type="Proteomes" id="UP001497644">
    <property type="component" value="Chromosome 8"/>
</dbReference>
<dbReference type="EMBL" id="OZ034831">
    <property type="protein sequence ID" value="CAL1688691.1"/>
    <property type="molecule type" value="Genomic_DNA"/>
</dbReference>
<evidence type="ECO:0000259" key="9">
    <source>
        <dbReference type="Pfam" id="PF13359"/>
    </source>
</evidence>
<feature type="domain" description="DDE Tnp4" evidence="9">
    <location>
        <begin position="194"/>
        <end position="349"/>
    </location>
</feature>
<dbReference type="GO" id="GO:0004518">
    <property type="term" value="F:nuclease activity"/>
    <property type="evidence" value="ECO:0007669"/>
    <property type="project" value="UniProtKB-KW"/>
</dbReference>
<keyword evidence="7" id="KW-0539">Nucleus</keyword>
<gene>
    <name evidence="10" type="ORF">LPLAT_LOCUS13709</name>
</gene>
<dbReference type="InterPro" id="IPR027806">
    <property type="entry name" value="HARBI1_dom"/>
</dbReference>
<dbReference type="InterPro" id="IPR045249">
    <property type="entry name" value="HARBI1-like"/>
</dbReference>
<evidence type="ECO:0000313" key="11">
    <source>
        <dbReference type="Proteomes" id="UP001497644"/>
    </source>
</evidence>
<feature type="compositionally biased region" description="Acidic residues" evidence="8">
    <location>
        <begin position="366"/>
        <end position="379"/>
    </location>
</feature>
<dbReference type="GO" id="GO:0016787">
    <property type="term" value="F:hydrolase activity"/>
    <property type="evidence" value="ECO:0007669"/>
    <property type="project" value="UniProtKB-KW"/>
</dbReference>
<dbReference type="Pfam" id="PF13359">
    <property type="entry name" value="DDE_Tnp_4"/>
    <property type="match status" value="1"/>
</dbReference>
<comment type="similarity">
    <text evidence="3">Belongs to the HARBI1 family.</text>
</comment>
<name>A0AAV2PAA4_9HYME</name>
<reference evidence="10" key="1">
    <citation type="submission" date="2024-04" db="EMBL/GenBank/DDBJ databases">
        <authorList>
            <consortium name="Molecular Ecology Group"/>
        </authorList>
    </citation>
    <scope>NUCLEOTIDE SEQUENCE</scope>
</reference>
<comment type="cofactor">
    <cofactor evidence="1">
        <name>a divalent metal cation</name>
        <dbReference type="ChEBI" id="CHEBI:60240"/>
    </cofactor>
</comment>
<keyword evidence="11" id="KW-1185">Reference proteome</keyword>
<organism evidence="10 11">
    <name type="scientific">Lasius platythorax</name>
    <dbReference type="NCBI Taxonomy" id="488582"/>
    <lineage>
        <taxon>Eukaryota</taxon>
        <taxon>Metazoa</taxon>
        <taxon>Ecdysozoa</taxon>
        <taxon>Arthropoda</taxon>
        <taxon>Hexapoda</taxon>
        <taxon>Insecta</taxon>
        <taxon>Pterygota</taxon>
        <taxon>Neoptera</taxon>
        <taxon>Endopterygota</taxon>
        <taxon>Hymenoptera</taxon>
        <taxon>Apocrita</taxon>
        <taxon>Aculeata</taxon>
        <taxon>Formicoidea</taxon>
        <taxon>Formicidae</taxon>
        <taxon>Formicinae</taxon>
        <taxon>Lasius</taxon>
        <taxon>Lasius</taxon>
    </lineage>
</organism>
<evidence type="ECO:0000256" key="2">
    <source>
        <dbReference type="ARBA" id="ARBA00004123"/>
    </source>
</evidence>
<keyword evidence="4" id="KW-0540">Nuclease</keyword>
<dbReference type="AlphaFoldDB" id="A0AAV2PAA4"/>
<accession>A0AAV2PAA4</accession>
<evidence type="ECO:0000256" key="5">
    <source>
        <dbReference type="ARBA" id="ARBA00022723"/>
    </source>
</evidence>
<keyword evidence="6" id="KW-0378">Hydrolase</keyword>
<dbReference type="PANTHER" id="PTHR22930">
    <property type="match status" value="1"/>
</dbReference>
<evidence type="ECO:0000256" key="1">
    <source>
        <dbReference type="ARBA" id="ARBA00001968"/>
    </source>
</evidence>
<protein>
    <recommendedName>
        <fullName evidence="9">DDE Tnp4 domain-containing protein</fullName>
    </recommendedName>
</protein>
<evidence type="ECO:0000256" key="6">
    <source>
        <dbReference type="ARBA" id="ARBA00022801"/>
    </source>
</evidence>
<comment type="subcellular location">
    <subcellularLocation>
        <location evidence="2">Nucleus</location>
    </subcellularLocation>
</comment>
<evidence type="ECO:0000256" key="8">
    <source>
        <dbReference type="SAM" id="MobiDB-lite"/>
    </source>
</evidence>
<evidence type="ECO:0000313" key="10">
    <source>
        <dbReference type="EMBL" id="CAL1688691.1"/>
    </source>
</evidence>
<evidence type="ECO:0000256" key="4">
    <source>
        <dbReference type="ARBA" id="ARBA00022722"/>
    </source>
</evidence>
<dbReference type="PANTHER" id="PTHR22930:SF85">
    <property type="entry name" value="GH03217P-RELATED"/>
    <property type="match status" value="1"/>
</dbReference>
<evidence type="ECO:0000256" key="3">
    <source>
        <dbReference type="ARBA" id="ARBA00006958"/>
    </source>
</evidence>
<proteinExistence type="inferred from homology"/>